<dbReference type="PANTHER" id="PTHR33755:SF9">
    <property type="entry name" value="TOXIN PARE1"/>
    <property type="match status" value="1"/>
</dbReference>
<evidence type="ECO:0000313" key="5">
    <source>
        <dbReference type="Proteomes" id="UP001081283"/>
    </source>
</evidence>
<dbReference type="RefSeq" id="WP_267612929.1">
    <property type="nucleotide sequence ID" value="NZ_JAOVZQ010000001.1"/>
</dbReference>
<evidence type="ECO:0000256" key="1">
    <source>
        <dbReference type="ARBA" id="ARBA00006226"/>
    </source>
</evidence>
<dbReference type="EMBL" id="JAOVZQ010000001">
    <property type="protein sequence ID" value="MCY0095025.1"/>
    <property type="molecule type" value="Genomic_DNA"/>
</dbReference>
<dbReference type="InterPro" id="IPR007712">
    <property type="entry name" value="RelE/ParE_toxin"/>
</dbReference>
<keyword evidence="5" id="KW-1185">Reference proteome</keyword>
<protein>
    <recommendedName>
        <fullName evidence="3">Toxin</fullName>
    </recommendedName>
</protein>
<evidence type="ECO:0000313" key="4">
    <source>
        <dbReference type="EMBL" id="MCY0095025.1"/>
    </source>
</evidence>
<organism evidence="4 5">
    <name type="scientific">Hoeflea ulvae</name>
    <dbReference type="NCBI Taxonomy" id="2983764"/>
    <lineage>
        <taxon>Bacteria</taxon>
        <taxon>Pseudomonadati</taxon>
        <taxon>Pseudomonadota</taxon>
        <taxon>Alphaproteobacteria</taxon>
        <taxon>Hyphomicrobiales</taxon>
        <taxon>Rhizobiaceae</taxon>
        <taxon>Hoeflea</taxon>
    </lineage>
</organism>
<proteinExistence type="inferred from homology"/>
<accession>A0ABT3YH19</accession>
<evidence type="ECO:0000256" key="3">
    <source>
        <dbReference type="PIRNR" id="PIRNR029218"/>
    </source>
</evidence>
<gene>
    <name evidence="4" type="ORF">OEG82_13470</name>
</gene>
<evidence type="ECO:0000256" key="2">
    <source>
        <dbReference type="ARBA" id="ARBA00022649"/>
    </source>
</evidence>
<dbReference type="PANTHER" id="PTHR33755">
    <property type="entry name" value="TOXIN PARE1-RELATED"/>
    <property type="match status" value="1"/>
</dbReference>
<comment type="caution">
    <text evidence="4">The sequence shown here is derived from an EMBL/GenBank/DDBJ whole genome shotgun (WGS) entry which is preliminary data.</text>
</comment>
<comment type="similarity">
    <text evidence="1 3">Belongs to the RelE toxin family.</text>
</comment>
<keyword evidence="2" id="KW-1277">Toxin-antitoxin system</keyword>
<dbReference type="InterPro" id="IPR035093">
    <property type="entry name" value="RelE/ParE_toxin_dom_sf"/>
</dbReference>
<dbReference type="Gene3D" id="3.30.2310.20">
    <property type="entry name" value="RelE-like"/>
    <property type="match status" value="1"/>
</dbReference>
<dbReference type="InterPro" id="IPR051803">
    <property type="entry name" value="TA_system_RelE-like_toxin"/>
</dbReference>
<reference evidence="4" key="1">
    <citation type="submission" date="2022-10" db="EMBL/GenBank/DDBJ databases">
        <title>Hoeflea sp. J2-29, isolated from marine algae.</title>
        <authorList>
            <person name="Kristyanto S."/>
            <person name="Kim J.M."/>
            <person name="Jeon C.O."/>
        </authorList>
    </citation>
    <scope>NUCLEOTIDE SEQUENCE</scope>
    <source>
        <strain evidence="4">J2-29</strain>
    </source>
</reference>
<dbReference type="Proteomes" id="UP001081283">
    <property type="component" value="Unassembled WGS sequence"/>
</dbReference>
<sequence length="101" mass="11616">MPYRLTRRAVSDVRGIYRYGRQQFGQNKADLYHRNLKNIFELLAANPGLARECRETDPPVRVHPFGSHMIILVEIADGSITIIRVRHQREDWTALTTAGSL</sequence>
<name>A0ABT3YH19_9HYPH</name>
<dbReference type="PIRSF" id="PIRSF029218">
    <property type="entry name" value="ParE"/>
    <property type="match status" value="1"/>
</dbReference>
<dbReference type="InterPro" id="IPR028344">
    <property type="entry name" value="ParE1/4"/>
</dbReference>
<dbReference type="Pfam" id="PF05016">
    <property type="entry name" value="ParE_toxin"/>
    <property type="match status" value="1"/>
</dbReference>